<dbReference type="AlphaFoldDB" id="A0A7L4P9U6"/>
<proteinExistence type="predicted"/>
<dbReference type="PANTHER" id="PTHR46211">
    <property type="entry name" value="GLYCEROPHOSPHORYL DIESTER PHOSPHODIESTERASE"/>
    <property type="match status" value="1"/>
</dbReference>
<evidence type="ECO:0000313" key="3">
    <source>
        <dbReference type="Proteomes" id="UP000554766"/>
    </source>
</evidence>
<accession>A0A7L4P9U6</accession>
<dbReference type="CDD" id="cd08556">
    <property type="entry name" value="GDPD"/>
    <property type="match status" value="1"/>
</dbReference>
<dbReference type="OMA" id="YRMFECD"/>
<comment type="caution">
    <text evidence="2">The sequence shown here is derived from an EMBL/GenBank/DDBJ whole genome shotgun (WGS) entry which is preliminary data.</text>
</comment>
<dbReference type="GO" id="GO:0008081">
    <property type="term" value="F:phosphoric diester hydrolase activity"/>
    <property type="evidence" value="ECO:0007669"/>
    <property type="project" value="InterPro"/>
</dbReference>
<keyword evidence="3" id="KW-1185">Reference proteome</keyword>
<dbReference type="SUPFAM" id="SSF51695">
    <property type="entry name" value="PLC-like phosphodiesterases"/>
    <property type="match status" value="1"/>
</dbReference>
<dbReference type="InterPro" id="IPR030395">
    <property type="entry name" value="GP_PDE_dom"/>
</dbReference>
<evidence type="ECO:0000259" key="1">
    <source>
        <dbReference type="PROSITE" id="PS51704"/>
    </source>
</evidence>
<organism evidence="2 3">
    <name type="scientific">Pyrobaculum arsenaticum</name>
    <dbReference type="NCBI Taxonomy" id="121277"/>
    <lineage>
        <taxon>Archaea</taxon>
        <taxon>Thermoproteota</taxon>
        <taxon>Thermoprotei</taxon>
        <taxon>Thermoproteales</taxon>
        <taxon>Thermoproteaceae</taxon>
        <taxon>Pyrobaculum</taxon>
    </lineage>
</organism>
<dbReference type="Pfam" id="PF03009">
    <property type="entry name" value="GDPD"/>
    <property type="match status" value="1"/>
</dbReference>
<dbReference type="EMBL" id="JAAVJF010000001">
    <property type="protein sequence ID" value="NYR14910.1"/>
    <property type="molecule type" value="Genomic_DNA"/>
</dbReference>
<dbReference type="GeneID" id="5055693"/>
<feature type="domain" description="GP-PDE" evidence="1">
    <location>
        <begin position="10"/>
        <end position="224"/>
    </location>
</feature>
<dbReference type="Gene3D" id="3.20.20.190">
    <property type="entry name" value="Phosphatidylinositol (PI) phosphodiesterase"/>
    <property type="match status" value="1"/>
</dbReference>
<dbReference type="Proteomes" id="UP000554766">
    <property type="component" value="Unassembled WGS sequence"/>
</dbReference>
<reference evidence="2 3" key="1">
    <citation type="journal article" date="2020" name="Nat. Commun.">
        <title>The structures of two archaeal type IV pili illuminate evolutionary relationships.</title>
        <authorList>
            <person name="Wang F."/>
            <person name="Baquero D.P."/>
            <person name="Su Z."/>
            <person name="Beltran L.C."/>
            <person name="Prangishvili D."/>
            <person name="Krupovic M."/>
            <person name="Egelman E.H."/>
        </authorList>
    </citation>
    <scope>NUCLEOTIDE SEQUENCE [LARGE SCALE GENOMIC DNA]</scope>
    <source>
        <strain evidence="2 3">2GA</strain>
    </source>
</reference>
<dbReference type="PANTHER" id="PTHR46211:SF14">
    <property type="entry name" value="GLYCEROPHOSPHODIESTER PHOSPHODIESTERASE"/>
    <property type="match status" value="1"/>
</dbReference>
<name>A0A7L4P9U6_9CREN</name>
<protein>
    <submittedName>
        <fullName evidence="2">Glycerophosphodiester phosphodiesterase</fullName>
    </submittedName>
</protein>
<dbReference type="PROSITE" id="PS51704">
    <property type="entry name" value="GP_PDE"/>
    <property type="match status" value="1"/>
</dbReference>
<gene>
    <name evidence="2" type="ORF">HC235_02825</name>
</gene>
<dbReference type="RefSeq" id="WP_011900070.1">
    <property type="nucleotide sequence ID" value="NZ_JAAVJF010000001.1"/>
</dbReference>
<evidence type="ECO:0000313" key="2">
    <source>
        <dbReference type="EMBL" id="NYR14910.1"/>
    </source>
</evidence>
<dbReference type="InterPro" id="IPR017946">
    <property type="entry name" value="PLC-like_Pdiesterase_TIM-brl"/>
</dbReference>
<sequence>MDILDILKRRAIVGHRGYPVKELENTLPSIEAAIKSGADIVEADVQMTADGVVVLSHDDTLERTFGVFLNVRTATWEEVRRVTKGRVPSLREALELVAERAGVFVEVKHPEDAAAVWRVIKEAGAARWAAVISFHDQALAQVEGYKGLVYAKPPGRVLDAKKLRCHIVLPRYSLATEKAISLAHKLGLYVVVWTVNDPATAAELWKRGVDGIATDDVEAILKALGRK</sequence>
<dbReference type="GO" id="GO:0006629">
    <property type="term" value="P:lipid metabolic process"/>
    <property type="evidence" value="ECO:0007669"/>
    <property type="project" value="InterPro"/>
</dbReference>